<reference evidence="13" key="2">
    <citation type="submission" date="2025-08" db="UniProtKB">
        <authorList>
            <consortium name="RefSeq"/>
        </authorList>
    </citation>
    <scope>IDENTIFICATION</scope>
    <source>
        <strain evidence="13">S238N-H82</strain>
        <tissue evidence="13">Testes</tissue>
    </source>
</reference>
<evidence type="ECO:0000256" key="1">
    <source>
        <dbReference type="ARBA" id="ARBA00004123"/>
    </source>
</evidence>
<dbReference type="AlphaFoldDB" id="A0A9J7M2G7"/>
<evidence type="ECO:0000256" key="6">
    <source>
        <dbReference type="ARBA" id="ARBA00022553"/>
    </source>
</evidence>
<evidence type="ECO:0000256" key="7">
    <source>
        <dbReference type="ARBA" id="ARBA00022990"/>
    </source>
</evidence>
<dbReference type="GO" id="GO:0046872">
    <property type="term" value="F:metal ion binding"/>
    <property type="evidence" value="ECO:0007669"/>
    <property type="project" value="UniProtKB-KW"/>
</dbReference>
<proteinExistence type="inferred from homology"/>
<evidence type="ECO:0000256" key="4">
    <source>
        <dbReference type="ARBA" id="ARBA00019069"/>
    </source>
</evidence>
<comment type="function">
    <text evidence="9">May function as a transcriptional corepressor through its interaction with COPS2, negatively regulating the expression of genes involved in neuronal differentiation.</text>
</comment>
<evidence type="ECO:0000256" key="2">
    <source>
        <dbReference type="ARBA" id="ARBA00004496"/>
    </source>
</evidence>
<evidence type="ECO:0000256" key="3">
    <source>
        <dbReference type="ARBA" id="ARBA00006964"/>
    </source>
</evidence>
<feature type="binding site" evidence="11">
    <location>
        <position position="154"/>
    </location>
    <ligand>
        <name>a divalent metal cation</name>
        <dbReference type="ChEBI" id="CHEBI:60240"/>
        <label>1</label>
    </ligand>
</feature>
<sequence>MWRRMLWRNSLGRTVCCKSFSSFFKNTLSKHCQPQHFSAKTLSTTVSTKMADLVKVVTVLNGFAPPSLAESWDNVGLLVEPSPPHEVSRMLLTNDLTEGVLAEAVDKKANFILSYHPPIFVPLKRLTQRSWKERIAVRCLENRIAVYSSHTAYDAVKGGVNDWLASGLGVGQVSPLEASLQPHPQGHVFLLEVLADKSSALTLQGKLTALQQGHVTTQDVTTGSGDCTRINVRCSQHALVQAVDCVNQTLGDKAGTSLQVVKLEKPPLPGAGMGRLVTLADPVTLSALLSRVKTHLGLNYVRLAMGEGRTMEGSTVRSVALCAGSGGSVLKGVKADVYLTGEMSHHDVLDAVAMGTSVILCEHSNTERGFLRVLQGQLTAMLDGKVEVMVSDVDKDPLEVV</sequence>
<name>A0A9J7M2G7_BRAFL</name>
<dbReference type="GO" id="GO:0006355">
    <property type="term" value="P:regulation of DNA-templated transcription"/>
    <property type="evidence" value="ECO:0007669"/>
    <property type="project" value="UniProtKB-ARBA"/>
</dbReference>
<comment type="similarity">
    <text evidence="3">Belongs to the GTP cyclohydrolase I type 2/NIF3 family.</text>
</comment>
<dbReference type="Pfam" id="PF01784">
    <property type="entry name" value="DUF34_NIF3"/>
    <property type="match status" value="1"/>
</dbReference>
<protein>
    <recommendedName>
        <fullName evidence="4">NIF3-like protein 1</fullName>
    </recommendedName>
</protein>
<evidence type="ECO:0000256" key="11">
    <source>
        <dbReference type="PIRSR" id="PIRSR602678-1"/>
    </source>
</evidence>
<dbReference type="PANTHER" id="PTHR13799:SF13">
    <property type="entry name" value="NIF3-LIKE PROTEIN 1"/>
    <property type="match status" value="1"/>
</dbReference>
<evidence type="ECO:0000256" key="5">
    <source>
        <dbReference type="ARBA" id="ARBA00022490"/>
    </source>
</evidence>
<keyword evidence="6" id="KW-0597">Phosphoprotein</keyword>
<keyword evidence="5" id="KW-0963">Cytoplasm</keyword>
<dbReference type="InterPro" id="IPR002678">
    <property type="entry name" value="DUF34/NIF3"/>
</dbReference>
<feature type="binding site" evidence="11">
    <location>
        <position position="363"/>
    </location>
    <ligand>
        <name>a divalent metal cation</name>
        <dbReference type="ChEBI" id="CHEBI:60240"/>
        <label>1</label>
    </ligand>
</feature>
<evidence type="ECO:0000256" key="9">
    <source>
        <dbReference type="ARBA" id="ARBA00059551"/>
    </source>
</evidence>
<feature type="binding site" evidence="11">
    <location>
        <position position="116"/>
    </location>
    <ligand>
        <name>a divalent metal cation</name>
        <dbReference type="ChEBI" id="CHEBI:60240"/>
        <label>1</label>
    </ligand>
</feature>
<accession>A0A9J7M2G7</accession>
<keyword evidence="12" id="KW-1185">Reference proteome</keyword>
<dbReference type="PANTHER" id="PTHR13799">
    <property type="entry name" value="NGG1 INTERACTING FACTOR 3"/>
    <property type="match status" value="1"/>
</dbReference>
<dbReference type="OMA" id="KYHEFFD"/>
<dbReference type="OrthoDB" id="3345469at2759"/>
<dbReference type="GeneID" id="118426537"/>
<dbReference type="NCBIfam" id="TIGR00486">
    <property type="entry name" value="YbgI_SA1388"/>
    <property type="match status" value="1"/>
</dbReference>
<dbReference type="KEGG" id="bfo:118426537"/>
<keyword evidence="7" id="KW-0007">Acetylation</keyword>
<gene>
    <name evidence="13" type="primary">LOC118426537</name>
</gene>
<dbReference type="Gene3D" id="3.40.1390.30">
    <property type="entry name" value="NIF3 (NGG1p interacting factor 3)-like"/>
    <property type="match status" value="2"/>
</dbReference>
<dbReference type="RefSeq" id="XP_035691915.1">
    <property type="nucleotide sequence ID" value="XM_035836022.1"/>
</dbReference>
<evidence type="ECO:0000313" key="12">
    <source>
        <dbReference type="Proteomes" id="UP000001554"/>
    </source>
</evidence>
<dbReference type="InterPro" id="IPR017222">
    <property type="entry name" value="DUF34/NIF3_animal"/>
</dbReference>
<dbReference type="GO" id="GO:0005739">
    <property type="term" value="C:mitochondrion"/>
    <property type="evidence" value="ECO:0000318"/>
    <property type="project" value="GO_Central"/>
</dbReference>
<dbReference type="GO" id="GO:0005737">
    <property type="term" value="C:cytoplasm"/>
    <property type="evidence" value="ECO:0000318"/>
    <property type="project" value="GO_Central"/>
</dbReference>
<keyword evidence="11" id="KW-0479">Metal-binding</keyword>
<evidence type="ECO:0000256" key="8">
    <source>
        <dbReference type="ARBA" id="ARBA00023242"/>
    </source>
</evidence>
<dbReference type="SUPFAM" id="SSF102705">
    <property type="entry name" value="NIF3 (NGG1p interacting factor 3)-like"/>
    <property type="match status" value="1"/>
</dbReference>
<dbReference type="Proteomes" id="UP000001554">
    <property type="component" value="Chromosome 11"/>
</dbReference>
<dbReference type="InterPro" id="IPR036069">
    <property type="entry name" value="DUF34/NIF3_sf"/>
</dbReference>
<dbReference type="PIRSF" id="PIRSF037490">
    <property type="entry name" value="UCP037490_NIF3_euk"/>
    <property type="match status" value="1"/>
</dbReference>
<comment type="subunit">
    <text evidence="10">Homodimer. Interacts with COPS2. Interacts with THOC7.</text>
</comment>
<dbReference type="FunFam" id="3.40.1390.30:FF:000001">
    <property type="entry name" value="GTP cyclohydrolase 1 type 2"/>
    <property type="match status" value="1"/>
</dbReference>
<reference evidence="12" key="1">
    <citation type="journal article" date="2020" name="Nat. Ecol. Evol.">
        <title>Deeply conserved synteny resolves early events in vertebrate evolution.</title>
        <authorList>
            <person name="Simakov O."/>
            <person name="Marletaz F."/>
            <person name="Yue J.X."/>
            <person name="O'Connell B."/>
            <person name="Jenkins J."/>
            <person name="Brandt A."/>
            <person name="Calef R."/>
            <person name="Tung C.H."/>
            <person name="Huang T.K."/>
            <person name="Schmutz J."/>
            <person name="Satoh N."/>
            <person name="Yu J.K."/>
            <person name="Putnam N.H."/>
            <person name="Green R.E."/>
            <person name="Rokhsar D.S."/>
        </authorList>
    </citation>
    <scope>NUCLEOTIDE SEQUENCE [LARGE SCALE GENOMIC DNA]</scope>
    <source>
        <strain evidence="12">S238N-H82</strain>
    </source>
</reference>
<evidence type="ECO:0000256" key="10">
    <source>
        <dbReference type="ARBA" id="ARBA00062046"/>
    </source>
</evidence>
<dbReference type="FunFam" id="3.40.1390.30:FF:000004">
    <property type="entry name" value="NIF3-like protein 1"/>
    <property type="match status" value="1"/>
</dbReference>
<keyword evidence="8" id="KW-0539">Nucleus</keyword>
<comment type="subcellular location">
    <subcellularLocation>
        <location evidence="2">Cytoplasm</location>
    </subcellularLocation>
    <subcellularLocation>
        <location evidence="1">Nucleus</location>
    </subcellularLocation>
</comment>
<organism evidence="12 13">
    <name type="scientific">Branchiostoma floridae</name>
    <name type="common">Florida lancelet</name>
    <name type="synonym">Amphioxus</name>
    <dbReference type="NCBI Taxonomy" id="7739"/>
    <lineage>
        <taxon>Eukaryota</taxon>
        <taxon>Metazoa</taxon>
        <taxon>Chordata</taxon>
        <taxon>Cephalochordata</taxon>
        <taxon>Leptocardii</taxon>
        <taxon>Amphioxiformes</taxon>
        <taxon>Branchiostomatidae</taxon>
        <taxon>Branchiostoma</taxon>
    </lineage>
</organism>
<feature type="binding site" evidence="11">
    <location>
        <position position="367"/>
    </location>
    <ligand>
        <name>a divalent metal cation</name>
        <dbReference type="ChEBI" id="CHEBI:60240"/>
        <label>1</label>
    </ligand>
</feature>
<evidence type="ECO:0000313" key="13">
    <source>
        <dbReference type="RefSeq" id="XP_035691915.1"/>
    </source>
</evidence>
<dbReference type="GO" id="GO:0005634">
    <property type="term" value="C:nucleus"/>
    <property type="evidence" value="ECO:0007669"/>
    <property type="project" value="UniProtKB-SubCell"/>
</dbReference>